<keyword evidence="1" id="KW-0812">Transmembrane</keyword>
<reference evidence="2" key="1">
    <citation type="submission" date="2022-07" db="EMBL/GenBank/DDBJ databases">
        <title>Parvimonas micra travels from the subgingival sulcus of the human oral cavity to the colorectal adenocarcinoma.</title>
        <authorList>
            <person name="Conde-Perez K."/>
            <person name="Buetas E."/>
            <person name="Aja-Macaya P."/>
            <person name="Martin-De Arribas E."/>
            <person name="Iglesias-Corras I."/>
            <person name="Trigo-Tasende N."/>
            <person name="Nasser-Ali M."/>
            <person name="Estevez L.S."/>
            <person name="Rumbo-Feal S."/>
            <person name="Otero-Alen B."/>
            <person name="Noguera J.F."/>
            <person name="Concha A."/>
            <person name="Pardinas-Lopez S."/>
            <person name="Carda-Dieguez M."/>
            <person name="Gomez-Randulfe I."/>
            <person name="Martinez-Lago N."/>
            <person name="Ladra S."/>
            <person name="Aparicio L.A."/>
            <person name="Bou G."/>
            <person name="Mira A."/>
            <person name="Vallejo J.A."/>
            <person name="Poza M."/>
        </authorList>
    </citation>
    <scope>NUCLEOTIDE SEQUENCE</scope>
    <source>
        <strain evidence="2">PM79KC-AC-4</strain>
    </source>
</reference>
<organism evidence="2 3">
    <name type="scientific">Parvimonas micra</name>
    <dbReference type="NCBI Taxonomy" id="33033"/>
    <lineage>
        <taxon>Bacteria</taxon>
        <taxon>Bacillati</taxon>
        <taxon>Bacillota</taxon>
        <taxon>Tissierellia</taxon>
        <taxon>Tissierellales</taxon>
        <taxon>Peptoniphilaceae</taxon>
        <taxon>Parvimonas</taxon>
    </lineage>
</organism>
<sequence length="189" mass="20917">MKNISTKSITKIGILSAIVIILSLSPIGFIPLGPVRITTVHIPIILIALIEKPTVSFFVGLIFGLFSFFQHLSGISTLSFMFINPMVSILPRALIGIGTYYTFIFVKKYIKNIFNVVFASMVGTMINTFGVLSMAYIFCSNQIYEVLKINPAKFLFGVAISNGIPEIIVCSILVPMIYKSLQKILKLKI</sequence>
<keyword evidence="1" id="KW-0472">Membrane</keyword>
<dbReference type="RefSeq" id="WP_269720943.1">
    <property type="nucleotide sequence ID" value="NZ_CP101408.1"/>
</dbReference>
<dbReference type="Proteomes" id="UP001141458">
    <property type="component" value="Unassembled WGS sequence"/>
</dbReference>
<name>A0A9X3HBH0_9FIRM</name>
<feature type="transmembrane region" description="Helical" evidence="1">
    <location>
        <begin position="113"/>
        <end position="138"/>
    </location>
</feature>
<feature type="transmembrane region" description="Helical" evidence="1">
    <location>
        <begin position="12"/>
        <end position="29"/>
    </location>
</feature>
<feature type="transmembrane region" description="Helical" evidence="1">
    <location>
        <begin position="154"/>
        <end position="178"/>
    </location>
</feature>
<dbReference type="GO" id="GO:0022857">
    <property type="term" value="F:transmembrane transporter activity"/>
    <property type="evidence" value="ECO:0007669"/>
    <property type="project" value="InterPro"/>
</dbReference>
<feature type="transmembrane region" description="Helical" evidence="1">
    <location>
        <begin position="89"/>
        <end position="106"/>
    </location>
</feature>
<protein>
    <submittedName>
        <fullName evidence="2">ECF transporter S component</fullName>
    </submittedName>
</protein>
<comment type="caution">
    <text evidence="2">The sequence shown here is derived from an EMBL/GenBank/DDBJ whole genome shotgun (WGS) entry which is preliminary data.</text>
</comment>
<dbReference type="AlphaFoldDB" id="A0A9X3HBH0"/>
<evidence type="ECO:0000313" key="2">
    <source>
        <dbReference type="EMBL" id="MCZ7407824.1"/>
    </source>
</evidence>
<dbReference type="Pfam" id="PF12822">
    <property type="entry name" value="ECF_trnsprt"/>
    <property type="match status" value="1"/>
</dbReference>
<accession>A0A9X3HBH0</accession>
<proteinExistence type="predicted"/>
<gene>
    <name evidence="2" type="ORF">NND69_05560</name>
</gene>
<evidence type="ECO:0000256" key="1">
    <source>
        <dbReference type="SAM" id="Phobius"/>
    </source>
</evidence>
<keyword evidence="1" id="KW-1133">Transmembrane helix</keyword>
<evidence type="ECO:0000313" key="3">
    <source>
        <dbReference type="Proteomes" id="UP001141458"/>
    </source>
</evidence>
<dbReference type="EMBL" id="JANDZV010000004">
    <property type="protein sequence ID" value="MCZ7407824.1"/>
    <property type="molecule type" value="Genomic_DNA"/>
</dbReference>
<dbReference type="Gene3D" id="1.10.1760.20">
    <property type="match status" value="1"/>
</dbReference>
<dbReference type="InterPro" id="IPR024529">
    <property type="entry name" value="ECF_trnsprt_substrate-spec"/>
</dbReference>